<dbReference type="Proteomes" id="UP000054270">
    <property type="component" value="Unassembled WGS sequence"/>
</dbReference>
<keyword evidence="2" id="KW-1185">Reference proteome</keyword>
<dbReference type="AlphaFoldDB" id="A0A0D2MD23"/>
<protein>
    <recommendedName>
        <fullName evidence="3">F-box domain-containing protein</fullName>
    </recommendedName>
</protein>
<evidence type="ECO:0000313" key="1">
    <source>
        <dbReference type="EMBL" id="KJA21418.1"/>
    </source>
</evidence>
<dbReference type="OrthoDB" id="2745898at2759"/>
<evidence type="ECO:0000313" key="2">
    <source>
        <dbReference type="Proteomes" id="UP000054270"/>
    </source>
</evidence>
<reference evidence="2" key="1">
    <citation type="submission" date="2014-04" db="EMBL/GenBank/DDBJ databases">
        <title>Evolutionary Origins and Diversification of the Mycorrhizal Mutualists.</title>
        <authorList>
            <consortium name="DOE Joint Genome Institute"/>
            <consortium name="Mycorrhizal Genomics Consortium"/>
            <person name="Kohler A."/>
            <person name="Kuo A."/>
            <person name="Nagy L.G."/>
            <person name="Floudas D."/>
            <person name="Copeland A."/>
            <person name="Barry K.W."/>
            <person name="Cichocki N."/>
            <person name="Veneault-Fourrey C."/>
            <person name="LaButti K."/>
            <person name="Lindquist E.A."/>
            <person name="Lipzen A."/>
            <person name="Lundell T."/>
            <person name="Morin E."/>
            <person name="Murat C."/>
            <person name="Riley R."/>
            <person name="Ohm R."/>
            <person name="Sun H."/>
            <person name="Tunlid A."/>
            <person name="Henrissat B."/>
            <person name="Grigoriev I.V."/>
            <person name="Hibbett D.S."/>
            <person name="Martin F."/>
        </authorList>
    </citation>
    <scope>NUCLEOTIDE SEQUENCE [LARGE SCALE GENOMIC DNA]</scope>
    <source>
        <strain evidence="2">FD-334 SS-4</strain>
    </source>
</reference>
<organism evidence="1 2">
    <name type="scientific">Hypholoma sublateritium (strain FD-334 SS-4)</name>
    <dbReference type="NCBI Taxonomy" id="945553"/>
    <lineage>
        <taxon>Eukaryota</taxon>
        <taxon>Fungi</taxon>
        <taxon>Dikarya</taxon>
        <taxon>Basidiomycota</taxon>
        <taxon>Agaricomycotina</taxon>
        <taxon>Agaricomycetes</taxon>
        <taxon>Agaricomycetidae</taxon>
        <taxon>Agaricales</taxon>
        <taxon>Agaricineae</taxon>
        <taxon>Strophariaceae</taxon>
        <taxon>Hypholoma</taxon>
    </lineage>
</organism>
<accession>A0A0D2MD23</accession>
<gene>
    <name evidence="1" type="ORF">HYPSUDRAFT_67759</name>
</gene>
<proteinExistence type="predicted"/>
<dbReference type="EMBL" id="KN817558">
    <property type="protein sequence ID" value="KJA21418.1"/>
    <property type="molecule type" value="Genomic_DNA"/>
</dbReference>
<name>A0A0D2MD23_HYPSF</name>
<sequence length="397" mass="45078">MATSPQTSIVAFRHPTLPPELIFLIFDFLGATRDWTTLRACSLLSHRYFRRARTNLFASITLRLRICPSPIFIHNVARRIHGLYEMFRRDPDAGAFVRRFEIIDSYPIYDSQWITQQAALPRLIDKLTGVQECVFGCEVGYLRWGQLSGELATSLAKLFSQPVLASLTLSNIGDIPTCALDVSVRHLYLNNITTALYPSAAAPFANSRLCYLNLRTLSLHNTESAWELMKAHSAHLKLIKWRCCADVDPLGRPPMFPCPIDLGRLPALRKLSVRLSYGTVGRELTGFCDLLEAVTQRSQLAWLELIIQFPQQTSGAGLLAVYSAAIWTRLAVTLLRTEYRDLRRVTIDLTVHKRVRVANGKRVNSVTEFRRKMGYSLQALSNISSFHFRFKVLSFEK</sequence>
<evidence type="ECO:0008006" key="3">
    <source>
        <dbReference type="Google" id="ProtNLM"/>
    </source>
</evidence>